<keyword evidence="12" id="KW-0675">Receptor</keyword>
<evidence type="ECO:0000256" key="3">
    <source>
        <dbReference type="ARBA" id="ARBA00022448"/>
    </source>
</evidence>
<evidence type="ECO:0000256" key="15">
    <source>
        <dbReference type="ARBA" id="ARBA00023303"/>
    </source>
</evidence>
<evidence type="ECO:0000256" key="4">
    <source>
        <dbReference type="ARBA" id="ARBA00022475"/>
    </source>
</evidence>
<evidence type="ECO:0000256" key="16">
    <source>
        <dbReference type="ARBA" id="ARBA00036239"/>
    </source>
</evidence>
<keyword evidence="13" id="KW-0325">Glycoprotein</keyword>
<dbReference type="GO" id="GO:0005886">
    <property type="term" value="C:plasma membrane"/>
    <property type="evidence" value="ECO:0007669"/>
    <property type="project" value="UniProtKB-SubCell"/>
</dbReference>
<dbReference type="InterPro" id="IPR027309">
    <property type="entry name" value="P2X_extracellular_dom_sf"/>
</dbReference>
<keyword evidence="7" id="KW-0067">ATP-binding</keyword>
<comment type="similarity">
    <text evidence="2">Belongs to the P2X receptor family.</text>
</comment>
<dbReference type="PANTHER" id="PTHR10125:SF12">
    <property type="entry name" value="P2X PURINOCEPTOR 5"/>
    <property type="match status" value="1"/>
</dbReference>
<evidence type="ECO:0000313" key="21">
    <source>
        <dbReference type="Proteomes" id="UP000694724"/>
    </source>
</evidence>
<dbReference type="Gene3D" id="1.10.287.940">
    <property type="entry name" value="atp-gated p2x4 ion channel"/>
    <property type="match status" value="1"/>
</dbReference>
<evidence type="ECO:0000256" key="2">
    <source>
        <dbReference type="ARBA" id="ARBA00009848"/>
    </source>
</evidence>
<comment type="catalytic activity">
    <reaction evidence="17">
        <text>Ca(2+)(in) = Ca(2+)(out)</text>
        <dbReference type="Rhea" id="RHEA:29671"/>
        <dbReference type="ChEBI" id="CHEBI:29108"/>
    </reaction>
</comment>
<evidence type="ECO:0000256" key="6">
    <source>
        <dbReference type="ARBA" id="ARBA00022741"/>
    </source>
</evidence>
<dbReference type="InterPro" id="IPR059116">
    <property type="entry name" value="P2X_receptor"/>
</dbReference>
<proteinExistence type="inferred from homology"/>
<dbReference type="Pfam" id="PF00864">
    <property type="entry name" value="P2X_receptor"/>
    <property type="match status" value="1"/>
</dbReference>
<dbReference type="FunFam" id="1.10.287.940:FF:000010">
    <property type="entry name" value="P2X receptor E"/>
    <property type="match status" value="1"/>
</dbReference>
<comment type="catalytic activity">
    <reaction evidence="16">
        <text>Na(+)(in) = Na(+)(out)</text>
        <dbReference type="Rhea" id="RHEA:34963"/>
        <dbReference type="ChEBI" id="CHEBI:29101"/>
    </reaction>
</comment>
<dbReference type="PRINTS" id="PR01307">
    <property type="entry name" value="P2XRECEPTOR"/>
</dbReference>
<evidence type="ECO:0000256" key="17">
    <source>
        <dbReference type="ARBA" id="ARBA00036634"/>
    </source>
</evidence>
<evidence type="ECO:0000256" key="14">
    <source>
        <dbReference type="ARBA" id="ARBA00023286"/>
    </source>
</evidence>
<keyword evidence="6" id="KW-0547">Nucleotide-binding</keyword>
<dbReference type="GO" id="GO:0005524">
    <property type="term" value="F:ATP binding"/>
    <property type="evidence" value="ECO:0007669"/>
    <property type="project" value="UniProtKB-KW"/>
</dbReference>
<dbReference type="Ensembl" id="ENSSSCT00055061026.1">
    <property type="protein sequence ID" value="ENSSSCP00055048928.1"/>
    <property type="gene ID" value="ENSSSCG00055030569.1"/>
</dbReference>
<dbReference type="FunFam" id="2.60.490.10:FF:000001">
    <property type="entry name" value="P2X purinoceptor"/>
    <property type="match status" value="1"/>
</dbReference>
<dbReference type="InterPro" id="IPR001429">
    <property type="entry name" value="P2X_purnocptor"/>
</dbReference>
<dbReference type="GO" id="GO:0033198">
    <property type="term" value="P:response to ATP"/>
    <property type="evidence" value="ECO:0007669"/>
    <property type="project" value="InterPro"/>
</dbReference>
<dbReference type="PROSITE" id="PS01212">
    <property type="entry name" value="P2X_RECEPTOR"/>
    <property type="match status" value="1"/>
</dbReference>
<evidence type="ECO:0000256" key="13">
    <source>
        <dbReference type="ARBA" id="ARBA00023180"/>
    </source>
</evidence>
<comment type="subcellular location">
    <subcellularLocation>
        <location evidence="1">Cell membrane</location>
        <topology evidence="1">Multi-pass membrane protein</topology>
    </subcellularLocation>
</comment>
<keyword evidence="10 19" id="KW-0472">Membrane</keyword>
<keyword evidence="4" id="KW-1003">Cell membrane</keyword>
<evidence type="ECO:0000256" key="12">
    <source>
        <dbReference type="ARBA" id="ARBA00023170"/>
    </source>
</evidence>
<sequence>MLIGHLYIFLREMSFQILSLYLSWVAFFLLWNYRMRCVFWVLDPSVMGATFPQRESSFHVVVSPAAQKCSSVQLCCCRLGFGCLGLNSNFVACLSVWVCLGFPHDEFQVVHRSYHHPPPPPGGGAVGPRLTPRGVTWRVCGEQASAQARPAAGPWLLRAAASRFWDCWSPLLLAGPAFRLQRELGLLPRSWWEEWSPKPAPSSPWGPFLRAATRLTATCLPSPPRSWVFLVKKCYQDTDTSLQSSIITKVKGVTFTNTSELGERLWDVVDYVVPPQGENVFFVVTNLVVTPNQRQDTCAESERIPDALCHEDSDCPPGKPVVAGNGVRSGRCLRAGSAQKGTCEIFAWCPVETKSRPVKPLLGEAEDFTVYIKNFIRFPKFNFSKTNVLDTRDKTFLRSCKFGPKNPYCPIFRLGSVVSWTGSNFREMAVQGGVIGIQIEWDCDLDRPPSECNPRYYFNRLDNRFSENSISSGYNFRFAKYYRDAAGVEFRTLFKAYGIRFDVMVNGKAGKFSIIPTIINVGSGVALMGVGSFFCDLVLIYFIKKSNFYRDKKYEEVRDLEGLAQMAESSRQRVAPDTAGLAEQPEVQDGGSGQKENGCVCRQLLQPTR</sequence>
<dbReference type="Proteomes" id="UP000694724">
    <property type="component" value="Unplaced"/>
</dbReference>
<keyword evidence="3" id="KW-0813">Transport</keyword>
<dbReference type="PANTHER" id="PTHR10125">
    <property type="entry name" value="P2X PURINOCEPTOR"/>
    <property type="match status" value="1"/>
</dbReference>
<feature type="region of interest" description="Disordered" evidence="18">
    <location>
        <begin position="570"/>
        <end position="597"/>
    </location>
</feature>
<keyword evidence="9" id="KW-0406">Ion transport</keyword>
<dbReference type="Proteomes" id="UP000694720">
    <property type="component" value="Unplaced"/>
</dbReference>
<keyword evidence="5 19" id="KW-0812">Transmembrane</keyword>
<evidence type="ECO:0000256" key="7">
    <source>
        <dbReference type="ARBA" id="ARBA00022840"/>
    </source>
</evidence>
<reference evidence="20" key="1">
    <citation type="submission" date="2025-05" db="UniProtKB">
        <authorList>
            <consortium name="Ensembl"/>
        </authorList>
    </citation>
    <scope>IDENTIFICATION</scope>
</reference>
<evidence type="ECO:0000256" key="18">
    <source>
        <dbReference type="SAM" id="MobiDB-lite"/>
    </source>
</evidence>
<dbReference type="AlphaFoldDB" id="A0A8D1SIZ8"/>
<dbReference type="Gene3D" id="2.60.490.10">
    <property type="entry name" value="atp-gated p2x4 ion channel domain"/>
    <property type="match status" value="1"/>
</dbReference>
<dbReference type="GO" id="GO:0001614">
    <property type="term" value="F:purinergic nucleotide receptor activity"/>
    <property type="evidence" value="ECO:0007669"/>
    <property type="project" value="InterPro"/>
</dbReference>
<organism evidence="20 21">
    <name type="scientific">Sus scrofa</name>
    <name type="common">Pig</name>
    <dbReference type="NCBI Taxonomy" id="9823"/>
    <lineage>
        <taxon>Eukaryota</taxon>
        <taxon>Metazoa</taxon>
        <taxon>Chordata</taxon>
        <taxon>Craniata</taxon>
        <taxon>Vertebrata</taxon>
        <taxon>Euteleostomi</taxon>
        <taxon>Mammalia</taxon>
        <taxon>Eutheria</taxon>
        <taxon>Laurasiatheria</taxon>
        <taxon>Artiodactyla</taxon>
        <taxon>Suina</taxon>
        <taxon>Suidae</taxon>
        <taxon>Sus</taxon>
    </lineage>
</organism>
<keyword evidence="8 19" id="KW-1133">Transmembrane helix</keyword>
<evidence type="ECO:0000256" key="11">
    <source>
        <dbReference type="ARBA" id="ARBA00023157"/>
    </source>
</evidence>
<keyword evidence="15" id="KW-0407">Ion channel</keyword>
<keyword evidence="11" id="KW-1015">Disulfide bond</keyword>
<accession>A0A8D1SIZ8</accession>
<dbReference type="Ensembl" id="ENSSSCT00035097828.1">
    <property type="protein sequence ID" value="ENSSSCP00035041296.1"/>
    <property type="gene ID" value="ENSSSCG00035072152.1"/>
</dbReference>
<evidence type="ECO:0000256" key="5">
    <source>
        <dbReference type="ARBA" id="ARBA00022692"/>
    </source>
</evidence>
<feature type="transmembrane region" description="Helical" evidence="19">
    <location>
        <begin position="521"/>
        <end position="543"/>
    </location>
</feature>
<dbReference type="GO" id="GO:0004931">
    <property type="term" value="F:extracellularly ATP-gated monoatomic cation channel activity"/>
    <property type="evidence" value="ECO:0007669"/>
    <property type="project" value="InterPro"/>
</dbReference>
<protein>
    <recommendedName>
        <fullName evidence="22">P2X purinoceptor</fullName>
    </recommendedName>
</protein>
<evidence type="ECO:0000256" key="19">
    <source>
        <dbReference type="SAM" id="Phobius"/>
    </source>
</evidence>
<dbReference type="NCBIfam" id="TIGR00863">
    <property type="entry name" value="P2X"/>
    <property type="match status" value="1"/>
</dbReference>
<evidence type="ECO:0000256" key="1">
    <source>
        <dbReference type="ARBA" id="ARBA00004651"/>
    </source>
</evidence>
<dbReference type="InterPro" id="IPR053792">
    <property type="entry name" value="P2X_RECEPTOR_CS"/>
</dbReference>
<dbReference type="GO" id="GO:0098794">
    <property type="term" value="C:postsynapse"/>
    <property type="evidence" value="ECO:0007669"/>
    <property type="project" value="GOC"/>
</dbReference>
<evidence type="ECO:0000256" key="10">
    <source>
        <dbReference type="ARBA" id="ARBA00023136"/>
    </source>
</evidence>
<evidence type="ECO:0000256" key="9">
    <source>
        <dbReference type="ARBA" id="ARBA00023065"/>
    </source>
</evidence>
<evidence type="ECO:0000256" key="8">
    <source>
        <dbReference type="ARBA" id="ARBA00022989"/>
    </source>
</evidence>
<evidence type="ECO:0000313" key="20">
    <source>
        <dbReference type="Ensembl" id="ENSSSCP00055048928.1"/>
    </source>
</evidence>
<keyword evidence="14" id="KW-1071">Ligand-gated ion channel</keyword>
<evidence type="ECO:0008006" key="22">
    <source>
        <dbReference type="Google" id="ProtNLM"/>
    </source>
</evidence>
<name>A0A8D1SIZ8_PIG</name>
<feature type="transmembrane region" description="Helical" evidence="19">
    <location>
        <begin position="12"/>
        <end position="31"/>
    </location>
</feature>